<comment type="caution">
    <text evidence="1">The sequence shown here is derived from an EMBL/GenBank/DDBJ whole genome shotgun (WGS) entry which is preliminary data.</text>
</comment>
<evidence type="ECO:0000313" key="2">
    <source>
        <dbReference type="Proteomes" id="UP000781958"/>
    </source>
</evidence>
<accession>A0ABS4SGB9</accession>
<reference evidence="1 2" key="1">
    <citation type="submission" date="2021-03" db="EMBL/GenBank/DDBJ databases">
        <title>Genomic Encyclopedia of Type Strains, Phase III (KMG-III): the genomes of soil and plant-associated and newly described type strains.</title>
        <authorList>
            <person name="Whitman W."/>
        </authorList>
    </citation>
    <scope>NUCLEOTIDE SEQUENCE [LARGE SCALE GENOMIC DNA]</scope>
    <source>
        <strain evidence="1 2">IMMIB AFH-6</strain>
    </source>
</reference>
<proteinExistence type="predicted"/>
<sequence>MSQFVDLARSLLTLEINTVLKSGMSAEKMPLAGDALIDIAQDYFVFLCEQSNVFGNRRTGLLADWAVPLSEGFDWGRAPFAPPAGAKDGARYLADFLLHDLPGNDPARGTTVQVFDNLREVASWLRQMQAVVLDAAQEPDAGPEVVQAASRIDRDSPPILSRIQRNSDQVMDILKRRGLTALALQRGMDEDSRRMADLKTADIVIVRKAWDMGTETVVMQSTIQIDGDVVTRVLKGRDTATNGVIIGVHRDAVDTSFRYWSFMVDALGRFAGKAVNALVGDTG</sequence>
<name>A0ABS4SGB9_9PROT</name>
<dbReference type="Proteomes" id="UP000781958">
    <property type="component" value="Unassembled WGS sequence"/>
</dbReference>
<keyword evidence="2" id="KW-1185">Reference proteome</keyword>
<protein>
    <submittedName>
        <fullName evidence="1">Uncharacterized protein</fullName>
    </submittedName>
</protein>
<gene>
    <name evidence="1" type="ORF">J2851_001301</name>
</gene>
<evidence type="ECO:0000313" key="1">
    <source>
        <dbReference type="EMBL" id="MBP2291552.1"/>
    </source>
</evidence>
<dbReference type="EMBL" id="JAGINP010000003">
    <property type="protein sequence ID" value="MBP2291552.1"/>
    <property type="molecule type" value="Genomic_DNA"/>
</dbReference>
<dbReference type="RefSeq" id="WP_209765055.1">
    <property type="nucleotide sequence ID" value="NZ_JAGINP010000003.1"/>
</dbReference>
<organism evidence="1 2">
    <name type="scientific">Azospirillum rugosum</name>
    <dbReference type="NCBI Taxonomy" id="416170"/>
    <lineage>
        <taxon>Bacteria</taxon>
        <taxon>Pseudomonadati</taxon>
        <taxon>Pseudomonadota</taxon>
        <taxon>Alphaproteobacteria</taxon>
        <taxon>Rhodospirillales</taxon>
        <taxon>Azospirillaceae</taxon>
        <taxon>Azospirillum</taxon>
    </lineage>
</organism>